<comment type="caution">
    <text evidence="1">The sequence shown here is derived from an EMBL/GenBank/DDBJ whole genome shotgun (WGS) entry which is preliminary data.</text>
</comment>
<dbReference type="AlphaFoldDB" id="A0A9N9D061"/>
<protein>
    <submittedName>
        <fullName evidence="1">480_t:CDS:1</fullName>
    </submittedName>
</protein>
<dbReference type="OrthoDB" id="2353976at2759"/>
<evidence type="ECO:0000313" key="1">
    <source>
        <dbReference type="EMBL" id="CAG8622609.1"/>
    </source>
</evidence>
<dbReference type="EMBL" id="CAJVPK010003049">
    <property type="protein sequence ID" value="CAG8622609.1"/>
    <property type="molecule type" value="Genomic_DNA"/>
</dbReference>
<accession>A0A9N9D061</accession>
<name>A0A9N9D061_9GLOM</name>
<proteinExistence type="predicted"/>
<feature type="non-terminal residue" evidence="1">
    <location>
        <position position="57"/>
    </location>
</feature>
<gene>
    <name evidence="1" type="ORF">DEBURN_LOCUS10429</name>
</gene>
<evidence type="ECO:0000313" key="2">
    <source>
        <dbReference type="Proteomes" id="UP000789706"/>
    </source>
</evidence>
<dbReference type="Proteomes" id="UP000789706">
    <property type="component" value="Unassembled WGS sequence"/>
</dbReference>
<sequence>MSNRFWDIAYNRGKSLLSLIDGKTSLLQVLLEVYNNHSIHQLLKIDWNSIETREWRN</sequence>
<keyword evidence="2" id="KW-1185">Reference proteome</keyword>
<organism evidence="1 2">
    <name type="scientific">Diversispora eburnea</name>
    <dbReference type="NCBI Taxonomy" id="1213867"/>
    <lineage>
        <taxon>Eukaryota</taxon>
        <taxon>Fungi</taxon>
        <taxon>Fungi incertae sedis</taxon>
        <taxon>Mucoromycota</taxon>
        <taxon>Glomeromycotina</taxon>
        <taxon>Glomeromycetes</taxon>
        <taxon>Diversisporales</taxon>
        <taxon>Diversisporaceae</taxon>
        <taxon>Diversispora</taxon>
    </lineage>
</organism>
<reference evidence="1" key="1">
    <citation type="submission" date="2021-06" db="EMBL/GenBank/DDBJ databases">
        <authorList>
            <person name="Kallberg Y."/>
            <person name="Tangrot J."/>
            <person name="Rosling A."/>
        </authorList>
    </citation>
    <scope>NUCLEOTIDE SEQUENCE</scope>
    <source>
        <strain evidence="1">AZ414A</strain>
    </source>
</reference>